<reference evidence="1 2" key="1">
    <citation type="submission" date="2021-06" db="EMBL/GenBank/DDBJ databases">
        <title>Caerostris extrusa draft genome.</title>
        <authorList>
            <person name="Kono N."/>
            <person name="Arakawa K."/>
        </authorList>
    </citation>
    <scope>NUCLEOTIDE SEQUENCE [LARGE SCALE GENOMIC DNA]</scope>
</reference>
<evidence type="ECO:0000313" key="1">
    <source>
        <dbReference type="EMBL" id="GIY47434.1"/>
    </source>
</evidence>
<dbReference type="AlphaFoldDB" id="A0AAV4TMZ3"/>
<dbReference type="EMBL" id="BPLR01011579">
    <property type="protein sequence ID" value="GIY47434.1"/>
    <property type="molecule type" value="Genomic_DNA"/>
</dbReference>
<gene>
    <name evidence="1" type="ORF">CEXT_682321</name>
</gene>
<organism evidence="1 2">
    <name type="scientific">Caerostris extrusa</name>
    <name type="common">Bark spider</name>
    <name type="synonym">Caerostris bankana</name>
    <dbReference type="NCBI Taxonomy" id="172846"/>
    <lineage>
        <taxon>Eukaryota</taxon>
        <taxon>Metazoa</taxon>
        <taxon>Ecdysozoa</taxon>
        <taxon>Arthropoda</taxon>
        <taxon>Chelicerata</taxon>
        <taxon>Arachnida</taxon>
        <taxon>Araneae</taxon>
        <taxon>Araneomorphae</taxon>
        <taxon>Entelegynae</taxon>
        <taxon>Araneoidea</taxon>
        <taxon>Araneidae</taxon>
        <taxon>Caerostris</taxon>
    </lineage>
</organism>
<name>A0AAV4TMZ3_CAEEX</name>
<dbReference type="Proteomes" id="UP001054945">
    <property type="component" value="Unassembled WGS sequence"/>
</dbReference>
<comment type="caution">
    <text evidence="1">The sequence shown here is derived from an EMBL/GenBank/DDBJ whole genome shotgun (WGS) entry which is preliminary data.</text>
</comment>
<proteinExistence type="predicted"/>
<keyword evidence="2" id="KW-1185">Reference proteome</keyword>
<evidence type="ECO:0000313" key="2">
    <source>
        <dbReference type="Proteomes" id="UP001054945"/>
    </source>
</evidence>
<sequence>MPTARCPSTPCAQREVGGEEYGNAILISISSHYRSASIALRDERNTLQGRREYESTLLSSIRNVSVSKSDGSNRPYQDPVWILIQAMFRQWNVVCVRDLRYAAQWNFSLEIS</sequence>
<protein>
    <submittedName>
        <fullName evidence="1">Uncharacterized protein</fullName>
    </submittedName>
</protein>
<accession>A0AAV4TMZ3</accession>